<evidence type="ECO:0000313" key="1">
    <source>
        <dbReference type="EMBL" id="GAG92438.1"/>
    </source>
</evidence>
<gene>
    <name evidence="1" type="ORF">S01H4_40576</name>
</gene>
<name>X1C7R5_9ZZZZ</name>
<protein>
    <submittedName>
        <fullName evidence="1">Uncharacterized protein</fullName>
    </submittedName>
</protein>
<organism evidence="1">
    <name type="scientific">marine sediment metagenome</name>
    <dbReference type="NCBI Taxonomy" id="412755"/>
    <lineage>
        <taxon>unclassified sequences</taxon>
        <taxon>metagenomes</taxon>
        <taxon>ecological metagenomes</taxon>
    </lineage>
</organism>
<dbReference type="EMBL" id="BART01022113">
    <property type="protein sequence ID" value="GAG92438.1"/>
    <property type="molecule type" value="Genomic_DNA"/>
</dbReference>
<sequence>ISFKSFIRFASTILIINLHFFEIKKNIQL</sequence>
<dbReference type="AlphaFoldDB" id="X1C7R5"/>
<reference evidence="1" key="1">
    <citation type="journal article" date="2014" name="Front. Microbiol.">
        <title>High frequency of phylogenetically diverse reductive dehalogenase-homologous genes in deep subseafloor sedimentary metagenomes.</title>
        <authorList>
            <person name="Kawai M."/>
            <person name="Futagami T."/>
            <person name="Toyoda A."/>
            <person name="Takaki Y."/>
            <person name="Nishi S."/>
            <person name="Hori S."/>
            <person name="Arai W."/>
            <person name="Tsubouchi T."/>
            <person name="Morono Y."/>
            <person name="Uchiyama I."/>
            <person name="Ito T."/>
            <person name="Fujiyama A."/>
            <person name="Inagaki F."/>
            <person name="Takami H."/>
        </authorList>
    </citation>
    <scope>NUCLEOTIDE SEQUENCE</scope>
    <source>
        <strain evidence="1">Expedition CK06-06</strain>
    </source>
</reference>
<comment type="caution">
    <text evidence="1">The sequence shown here is derived from an EMBL/GenBank/DDBJ whole genome shotgun (WGS) entry which is preliminary data.</text>
</comment>
<accession>X1C7R5</accession>
<proteinExistence type="predicted"/>
<feature type="non-terminal residue" evidence="1">
    <location>
        <position position="1"/>
    </location>
</feature>